<dbReference type="OrthoDB" id="9802699at2"/>
<name>A0A4R5D4D0_9ACTN</name>
<protein>
    <submittedName>
        <fullName evidence="3">Mandelate racemase/muconate lactonizing enzyme family protein</fullName>
    </submittedName>
</protein>
<dbReference type="SUPFAM" id="SSF54826">
    <property type="entry name" value="Enolase N-terminal domain-like"/>
    <property type="match status" value="1"/>
</dbReference>
<dbReference type="InterPro" id="IPR036849">
    <property type="entry name" value="Enolase-like_C_sf"/>
</dbReference>
<dbReference type="AlphaFoldDB" id="A0A4R5D4D0"/>
<dbReference type="InterPro" id="IPR013341">
    <property type="entry name" value="Mandelate_racemase_N_dom"/>
</dbReference>
<dbReference type="SFLD" id="SFLDG00179">
    <property type="entry name" value="mandelate_racemase"/>
    <property type="match status" value="1"/>
</dbReference>
<dbReference type="InterPro" id="IPR018110">
    <property type="entry name" value="Mandel_Rmase/mucon_lact_enz_CS"/>
</dbReference>
<dbReference type="Gene3D" id="3.20.20.120">
    <property type="entry name" value="Enolase-like C-terminal domain"/>
    <property type="match status" value="1"/>
</dbReference>
<dbReference type="InterPro" id="IPR013342">
    <property type="entry name" value="Mandelate_racemase_C"/>
</dbReference>
<comment type="caution">
    <text evidence="3">The sequence shown here is derived from an EMBL/GenBank/DDBJ whole genome shotgun (WGS) entry which is preliminary data.</text>
</comment>
<evidence type="ECO:0000313" key="4">
    <source>
        <dbReference type="Proteomes" id="UP000294739"/>
    </source>
</evidence>
<dbReference type="CDD" id="cd03316">
    <property type="entry name" value="MR_like"/>
    <property type="match status" value="1"/>
</dbReference>
<evidence type="ECO:0000256" key="1">
    <source>
        <dbReference type="ARBA" id="ARBA00023239"/>
    </source>
</evidence>
<dbReference type="InParanoid" id="A0A4R5D4D0"/>
<dbReference type="SFLD" id="SFLDS00001">
    <property type="entry name" value="Enolase"/>
    <property type="match status" value="1"/>
</dbReference>
<dbReference type="SMART" id="SM00922">
    <property type="entry name" value="MR_MLE"/>
    <property type="match status" value="1"/>
</dbReference>
<sequence>MKIDSVRVVMIGSPRVGTNCWVEIGTDTGLVGIGQSGGWGHPAAVAQILHRLSPLLRGQDPSRIEHLWAAMNRALPFRGNLLSAAMAAVDCALWDIAGKSLSVPVWRLLGGRARDRVRLHAIARGDGPDEIAARVKQLVDDGFTAVKYDPLPDEYTRMSRPRMIEGLQTMAEAGRSAAGPDVDIIFDLHRKLDPAAAVDAVHALSGFRPLYVEDPLQIDSIDVQADLGRRVGVPLAVGERLTSIWEFRQLLDRDVALVLRPDVGLAGGISHTRKIAALAEAHHCLLSPHNFLGPGITAATLHVAVSTSNLLTMEYVTSDEDPAEIAVVSSAARRDGGHLLPPESPGLGIEITAGHAEVMPAEERPLTWAGLLRDDGSVATSV</sequence>
<dbReference type="InterPro" id="IPR029017">
    <property type="entry name" value="Enolase-like_N"/>
</dbReference>
<gene>
    <name evidence="3" type="ORF">E1269_18300</name>
</gene>
<proteinExistence type="predicted"/>
<dbReference type="Pfam" id="PF02746">
    <property type="entry name" value="MR_MLE_N"/>
    <property type="match status" value="1"/>
</dbReference>
<dbReference type="InterPro" id="IPR034593">
    <property type="entry name" value="DgoD-like"/>
</dbReference>
<keyword evidence="4" id="KW-1185">Reference proteome</keyword>
<dbReference type="SUPFAM" id="SSF51604">
    <property type="entry name" value="Enolase C-terminal domain-like"/>
    <property type="match status" value="1"/>
</dbReference>
<dbReference type="RefSeq" id="WP_131897123.1">
    <property type="nucleotide sequence ID" value="NZ_SMKZ01000026.1"/>
</dbReference>
<dbReference type="Pfam" id="PF13378">
    <property type="entry name" value="MR_MLE_C"/>
    <property type="match status" value="1"/>
</dbReference>
<organism evidence="3 4">
    <name type="scientific">Jiangella asiatica</name>
    <dbReference type="NCBI Taxonomy" id="2530372"/>
    <lineage>
        <taxon>Bacteria</taxon>
        <taxon>Bacillati</taxon>
        <taxon>Actinomycetota</taxon>
        <taxon>Actinomycetes</taxon>
        <taxon>Jiangellales</taxon>
        <taxon>Jiangellaceae</taxon>
        <taxon>Jiangella</taxon>
    </lineage>
</organism>
<dbReference type="InterPro" id="IPR029065">
    <property type="entry name" value="Enolase_C-like"/>
</dbReference>
<accession>A0A4R5D4D0</accession>
<reference evidence="3 4" key="1">
    <citation type="submission" date="2019-03" db="EMBL/GenBank/DDBJ databases">
        <title>Draft genome sequences of novel Actinobacteria.</title>
        <authorList>
            <person name="Sahin N."/>
            <person name="Ay H."/>
            <person name="Saygin H."/>
        </authorList>
    </citation>
    <scope>NUCLEOTIDE SEQUENCE [LARGE SCALE GENOMIC DNA]</scope>
    <source>
        <strain evidence="3 4">5K138</strain>
    </source>
</reference>
<evidence type="ECO:0000313" key="3">
    <source>
        <dbReference type="EMBL" id="TDE08259.1"/>
    </source>
</evidence>
<feature type="domain" description="Mandelate racemase/muconate lactonizing enzyme C-terminal" evidence="2">
    <location>
        <begin position="128"/>
        <end position="234"/>
    </location>
</feature>
<dbReference type="EMBL" id="SMKZ01000026">
    <property type="protein sequence ID" value="TDE08259.1"/>
    <property type="molecule type" value="Genomic_DNA"/>
</dbReference>
<dbReference type="Gene3D" id="3.30.390.10">
    <property type="entry name" value="Enolase-like, N-terminal domain"/>
    <property type="match status" value="1"/>
</dbReference>
<dbReference type="Proteomes" id="UP000294739">
    <property type="component" value="Unassembled WGS sequence"/>
</dbReference>
<dbReference type="PROSITE" id="PS00909">
    <property type="entry name" value="MR_MLE_2"/>
    <property type="match status" value="1"/>
</dbReference>
<dbReference type="GO" id="GO:0016829">
    <property type="term" value="F:lyase activity"/>
    <property type="evidence" value="ECO:0007669"/>
    <property type="project" value="UniProtKB-KW"/>
</dbReference>
<evidence type="ECO:0000259" key="2">
    <source>
        <dbReference type="SMART" id="SM00922"/>
    </source>
</evidence>
<dbReference type="PANTHER" id="PTHR48080">
    <property type="entry name" value="D-GALACTONATE DEHYDRATASE-RELATED"/>
    <property type="match status" value="1"/>
</dbReference>
<keyword evidence="1" id="KW-0456">Lyase</keyword>
<dbReference type="PANTHER" id="PTHR48080:SF2">
    <property type="entry name" value="D-GALACTONATE DEHYDRATASE"/>
    <property type="match status" value="1"/>
</dbReference>
<dbReference type="GO" id="GO:0009063">
    <property type="term" value="P:amino acid catabolic process"/>
    <property type="evidence" value="ECO:0007669"/>
    <property type="project" value="InterPro"/>
</dbReference>
<dbReference type="PROSITE" id="PS00908">
    <property type="entry name" value="MR_MLE_1"/>
    <property type="match status" value="1"/>
</dbReference>